<reference evidence="4" key="1">
    <citation type="submission" date="2016-06" db="EMBL/GenBank/DDBJ databases">
        <title>Parallel loss of symbiosis genes in relatives of nitrogen-fixing non-legume Parasponia.</title>
        <authorList>
            <person name="Van Velzen R."/>
            <person name="Holmer R."/>
            <person name="Bu F."/>
            <person name="Rutten L."/>
            <person name="Van Zeijl A."/>
            <person name="Liu W."/>
            <person name="Santuari L."/>
            <person name="Cao Q."/>
            <person name="Sharma T."/>
            <person name="Shen D."/>
            <person name="Roswanjaya Y."/>
            <person name="Wardhani T."/>
            <person name="Kalhor M.S."/>
            <person name="Jansen J."/>
            <person name="Van den Hoogen J."/>
            <person name="Gungor B."/>
            <person name="Hartog M."/>
            <person name="Hontelez J."/>
            <person name="Verver J."/>
            <person name="Yang W.-C."/>
            <person name="Schijlen E."/>
            <person name="Repin R."/>
            <person name="Schilthuizen M."/>
            <person name="Schranz E."/>
            <person name="Heidstra R."/>
            <person name="Miyata K."/>
            <person name="Fedorova E."/>
            <person name="Kohlen W."/>
            <person name="Bisseling T."/>
            <person name="Smit S."/>
            <person name="Geurts R."/>
        </authorList>
    </citation>
    <scope>NUCLEOTIDE SEQUENCE [LARGE SCALE GENOMIC DNA]</scope>
    <source>
        <strain evidence="4">cv. RG33-2</strain>
    </source>
</reference>
<gene>
    <name evidence="3" type="ORF">TorRG33x02_122690</name>
</gene>
<sequence>MSFTRLVLLVLVIAAFLCSTSNARKLLHVSAGGASSTPGLSALLDATAKLVKSLLGSLKLRHFGFVRSSDSFRKSSVLRVSMTSPSSSTASRLESTRNQFKLR</sequence>
<keyword evidence="2" id="KW-0732">Signal</keyword>
<feature type="signal peptide" evidence="2">
    <location>
        <begin position="1"/>
        <end position="23"/>
    </location>
</feature>
<dbReference type="EMBL" id="JXTC01000070">
    <property type="protein sequence ID" value="PON91938.1"/>
    <property type="molecule type" value="Genomic_DNA"/>
</dbReference>
<organism evidence="3 4">
    <name type="scientific">Trema orientale</name>
    <name type="common">Charcoal tree</name>
    <name type="synonym">Celtis orientalis</name>
    <dbReference type="NCBI Taxonomy" id="63057"/>
    <lineage>
        <taxon>Eukaryota</taxon>
        <taxon>Viridiplantae</taxon>
        <taxon>Streptophyta</taxon>
        <taxon>Embryophyta</taxon>
        <taxon>Tracheophyta</taxon>
        <taxon>Spermatophyta</taxon>
        <taxon>Magnoliopsida</taxon>
        <taxon>eudicotyledons</taxon>
        <taxon>Gunneridae</taxon>
        <taxon>Pentapetalae</taxon>
        <taxon>rosids</taxon>
        <taxon>fabids</taxon>
        <taxon>Rosales</taxon>
        <taxon>Cannabaceae</taxon>
        <taxon>Trema</taxon>
    </lineage>
</organism>
<evidence type="ECO:0000313" key="3">
    <source>
        <dbReference type="EMBL" id="PON91938.1"/>
    </source>
</evidence>
<evidence type="ECO:0000256" key="2">
    <source>
        <dbReference type="SAM" id="SignalP"/>
    </source>
</evidence>
<feature type="chain" id="PRO_5015185807" description="Transmembrane protein" evidence="2">
    <location>
        <begin position="24"/>
        <end position="103"/>
    </location>
</feature>
<dbReference type="Proteomes" id="UP000237000">
    <property type="component" value="Unassembled WGS sequence"/>
</dbReference>
<dbReference type="InParanoid" id="A0A2P5F2C2"/>
<evidence type="ECO:0000313" key="4">
    <source>
        <dbReference type="Proteomes" id="UP000237000"/>
    </source>
</evidence>
<protein>
    <recommendedName>
        <fullName evidence="5">Transmembrane protein</fullName>
    </recommendedName>
</protein>
<feature type="compositionally biased region" description="Low complexity" evidence="1">
    <location>
        <begin position="84"/>
        <end position="97"/>
    </location>
</feature>
<evidence type="ECO:0000256" key="1">
    <source>
        <dbReference type="SAM" id="MobiDB-lite"/>
    </source>
</evidence>
<proteinExistence type="predicted"/>
<feature type="region of interest" description="Disordered" evidence="1">
    <location>
        <begin position="84"/>
        <end position="103"/>
    </location>
</feature>
<dbReference type="AlphaFoldDB" id="A0A2P5F2C2"/>
<comment type="caution">
    <text evidence="3">The sequence shown here is derived from an EMBL/GenBank/DDBJ whole genome shotgun (WGS) entry which is preliminary data.</text>
</comment>
<keyword evidence="4" id="KW-1185">Reference proteome</keyword>
<evidence type="ECO:0008006" key="5">
    <source>
        <dbReference type="Google" id="ProtNLM"/>
    </source>
</evidence>
<name>A0A2P5F2C2_TREOI</name>
<accession>A0A2P5F2C2</accession>